<name>A0A6N7EMY0_9MICO</name>
<feature type="transmembrane region" description="Helical" evidence="7">
    <location>
        <begin position="195"/>
        <end position="214"/>
    </location>
</feature>
<dbReference type="RefSeq" id="WP_152193189.1">
    <property type="nucleotide sequence ID" value="NZ_VUKD01000001.1"/>
</dbReference>
<feature type="domain" description="ResB-like" evidence="8">
    <location>
        <begin position="48"/>
        <end position="529"/>
    </location>
</feature>
<evidence type="ECO:0000256" key="6">
    <source>
        <dbReference type="SAM" id="MobiDB-lite"/>
    </source>
</evidence>
<proteinExistence type="predicted"/>
<evidence type="ECO:0000256" key="4">
    <source>
        <dbReference type="ARBA" id="ARBA00022989"/>
    </source>
</evidence>
<feature type="region of interest" description="Disordered" evidence="6">
    <location>
        <begin position="1"/>
        <end position="27"/>
    </location>
</feature>
<comment type="subcellular location">
    <subcellularLocation>
        <location evidence="1">Membrane</location>
        <topology evidence="1">Multi-pass membrane protein</topology>
    </subcellularLocation>
</comment>
<evidence type="ECO:0000256" key="1">
    <source>
        <dbReference type="ARBA" id="ARBA00004141"/>
    </source>
</evidence>
<evidence type="ECO:0000313" key="10">
    <source>
        <dbReference type="Proteomes" id="UP000437709"/>
    </source>
</evidence>
<comment type="caution">
    <text evidence="9">The sequence shown here is derived from an EMBL/GenBank/DDBJ whole genome shotgun (WGS) entry which is preliminary data.</text>
</comment>
<dbReference type="PANTHER" id="PTHR31566">
    <property type="entry name" value="CYTOCHROME C BIOGENESIS PROTEIN CCS1, CHLOROPLASTIC"/>
    <property type="match status" value="1"/>
</dbReference>
<dbReference type="AlphaFoldDB" id="A0A6N7EMY0"/>
<feature type="transmembrane region" description="Helical" evidence="7">
    <location>
        <begin position="105"/>
        <end position="125"/>
    </location>
</feature>
<dbReference type="InterPro" id="IPR007816">
    <property type="entry name" value="ResB-like_domain"/>
</dbReference>
<keyword evidence="5 7" id="KW-0472">Membrane</keyword>
<dbReference type="GO" id="GO:0017004">
    <property type="term" value="P:cytochrome complex assembly"/>
    <property type="evidence" value="ECO:0007669"/>
    <property type="project" value="UniProtKB-KW"/>
</dbReference>
<feature type="compositionally biased region" description="Polar residues" evidence="6">
    <location>
        <begin position="1"/>
        <end position="17"/>
    </location>
</feature>
<sequence length="573" mass="62056">MNTTTEVDATNLSSKAGQGQRGAAEPPRGTRLGLVGWLRWMWRQLTSMRVAIMLLLLLAVTALPGSLFPQQPQDPARVDEYFTTYPRLAPWLERLGFFDVYNSPWFAAVYLLLFTSLIGCIVPRVRVHWRALRAQPPRVPRSFQRFPVRQERTVTESRPRVQASIMSALKGRYRAAVTTDGITAERGYLRETGNLVFHLSLIGVLLSLAAGQFYSHRGQFIVVEGESFANSILDYDTFDPGTFFDPGTLEPFTFTLEEFDSEFTIDAMARDFAATVTVREPGGTTRQEVIKVNDPMSAGGANVYLMGNGFAPRITVRDGAGEVAFSEPVPFLPEDSVYTSKGVIKVPDVSVGEQLGLTGAFLPTAVVAPDGSGAYSVHPQPNAPLMVLTLWAGDLGLDGGVPQNIYVLDTDDMRQVYEEAEDGSPGSVDGGQQPVTLFLAPGETIELPEELGTVTFESLPRFVGLDLRYDPSLPYLLGSSIAAMLGLFASLFVPRRRLWVKLADTPDGGTVITGAALARGDDPGLARDLARVLRDAGTLTSPAPELQDSAGTAIEPTAPTPAGDNPARKDTDA</sequence>
<keyword evidence="4 7" id="KW-1133">Transmembrane helix</keyword>
<evidence type="ECO:0000256" key="5">
    <source>
        <dbReference type="ARBA" id="ARBA00023136"/>
    </source>
</evidence>
<dbReference type="Pfam" id="PF05140">
    <property type="entry name" value="ResB"/>
    <property type="match status" value="1"/>
</dbReference>
<evidence type="ECO:0000256" key="3">
    <source>
        <dbReference type="ARBA" id="ARBA00022748"/>
    </source>
</evidence>
<accession>A0A6N7EMY0</accession>
<organism evidence="9 10">
    <name type="scientific">Georgenia subflava</name>
    <dbReference type="NCBI Taxonomy" id="1622177"/>
    <lineage>
        <taxon>Bacteria</taxon>
        <taxon>Bacillati</taxon>
        <taxon>Actinomycetota</taxon>
        <taxon>Actinomycetes</taxon>
        <taxon>Micrococcales</taxon>
        <taxon>Bogoriellaceae</taxon>
        <taxon>Georgenia</taxon>
    </lineage>
</organism>
<dbReference type="Proteomes" id="UP000437709">
    <property type="component" value="Unassembled WGS sequence"/>
</dbReference>
<feature type="transmembrane region" description="Helical" evidence="7">
    <location>
        <begin position="473"/>
        <end position="493"/>
    </location>
</feature>
<protein>
    <submittedName>
        <fullName evidence="9">Cytochrome c biogenesis protein ResB</fullName>
    </submittedName>
</protein>
<feature type="transmembrane region" description="Helical" evidence="7">
    <location>
        <begin position="50"/>
        <end position="68"/>
    </location>
</feature>
<dbReference type="GO" id="GO:0016020">
    <property type="term" value="C:membrane"/>
    <property type="evidence" value="ECO:0007669"/>
    <property type="project" value="UniProtKB-SubCell"/>
</dbReference>
<keyword evidence="3" id="KW-0201">Cytochrome c-type biogenesis</keyword>
<dbReference type="InterPro" id="IPR023494">
    <property type="entry name" value="Cyt_c_bgen_Ccs1/CcsB/ResB"/>
</dbReference>
<dbReference type="PANTHER" id="PTHR31566:SF0">
    <property type="entry name" value="CYTOCHROME C BIOGENESIS PROTEIN CCS1, CHLOROPLASTIC"/>
    <property type="match status" value="1"/>
</dbReference>
<feature type="region of interest" description="Disordered" evidence="6">
    <location>
        <begin position="537"/>
        <end position="573"/>
    </location>
</feature>
<gene>
    <name evidence="9" type="ORF">GB881_12675</name>
</gene>
<keyword evidence="2 7" id="KW-0812">Transmembrane</keyword>
<evidence type="ECO:0000313" key="9">
    <source>
        <dbReference type="EMBL" id="MPV37885.1"/>
    </source>
</evidence>
<evidence type="ECO:0000259" key="8">
    <source>
        <dbReference type="Pfam" id="PF05140"/>
    </source>
</evidence>
<dbReference type="OrthoDB" id="3949537at2"/>
<evidence type="ECO:0000256" key="2">
    <source>
        <dbReference type="ARBA" id="ARBA00022692"/>
    </source>
</evidence>
<reference evidence="9 10" key="1">
    <citation type="submission" date="2019-10" db="EMBL/GenBank/DDBJ databases">
        <title>Georgenia wutianyii sp. nov. and Georgenia yuyongxinii sp. nov. isolated from plateau pika (Ochotona curzoniae) in the Qinghai-Tibet plateau of China.</title>
        <authorList>
            <person name="Tian Z."/>
        </authorList>
    </citation>
    <scope>NUCLEOTIDE SEQUENCE [LARGE SCALE GENOMIC DNA]</scope>
    <source>
        <strain evidence="9 10">JCM 19765</strain>
    </source>
</reference>
<dbReference type="EMBL" id="WHPC01000053">
    <property type="protein sequence ID" value="MPV37885.1"/>
    <property type="molecule type" value="Genomic_DNA"/>
</dbReference>
<keyword evidence="10" id="KW-1185">Reference proteome</keyword>
<evidence type="ECO:0000256" key="7">
    <source>
        <dbReference type="SAM" id="Phobius"/>
    </source>
</evidence>